<organism evidence="1 2">
    <name type="scientific">Leptospira interrogans serovar Canicola</name>
    <dbReference type="NCBI Taxonomy" id="211880"/>
    <lineage>
        <taxon>Bacteria</taxon>
        <taxon>Pseudomonadati</taxon>
        <taxon>Spirochaetota</taxon>
        <taxon>Spirochaetia</taxon>
        <taxon>Leptospirales</taxon>
        <taxon>Leptospiraceae</taxon>
        <taxon>Leptospira</taxon>
    </lineage>
</organism>
<name>A0AAP9W841_LEPIR</name>
<reference evidence="1" key="1">
    <citation type="submission" date="2019-09" db="EMBL/GenBank/DDBJ databases">
        <title>Comparative Genomics of Leptospira interrogans Reveals Genome Plasticity - A Common Adaptive Strategy for Survival in Various Hosts.</title>
        <authorList>
            <person name="Ramli S.R."/>
            <person name="Bunk B."/>
            <person name="Goris M."/>
            <person name="Bhuju S."/>
            <person name="Jarek M."/>
            <person name="Sproer C."/>
            <person name="Mustakim S."/>
            <person name="Strommenger B."/>
            <person name="Pessler F."/>
        </authorList>
    </citation>
    <scope>NUCLEOTIDE SEQUENCE</scope>
    <source>
        <strain evidence="1">782</strain>
    </source>
</reference>
<evidence type="ECO:0000313" key="2">
    <source>
        <dbReference type="Proteomes" id="UP000663124"/>
    </source>
</evidence>
<accession>A0AAP9W841</accession>
<sequence>MALKTGHVRTYHDRCYLFDCRSKVGVQDFKLSSLETLEAVPFLFIIEKKRILSDVWVILFYEN</sequence>
<dbReference type="Proteomes" id="UP000663124">
    <property type="component" value="Chromosome 1"/>
</dbReference>
<dbReference type="EMBL" id="CP043884">
    <property type="protein sequence ID" value="QOI41013.1"/>
    <property type="molecule type" value="Genomic_DNA"/>
</dbReference>
<dbReference type="AlphaFoldDB" id="A0AAP9W841"/>
<gene>
    <name evidence="1" type="ORF">Lepto782_00935</name>
</gene>
<protein>
    <submittedName>
        <fullName evidence="1">Uncharacterized protein</fullName>
    </submittedName>
</protein>
<evidence type="ECO:0000313" key="1">
    <source>
        <dbReference type="EMBL" id="QOI41013.1"/>
    </source>
</evidence>
<proteinExistence type="predicted"/>